<keyword evidence="1" id="KW-0167">Capsid protein</keyword>
<organism evidence="1 2">
    <name type="scientific">Vibrio metoecus</name>
    <dbReference type="NCBI Taxonomy" id="1481663"/>
    <lineage>
        <taxon>Bacteria</taxon>
        <taxon>Pseudomonadati</taxon>
        <taxon>Pseudomonadota</taxon>
        <taxon>Gammaproteobacteria</taxon>
        <taxon>Vibrionales</taxon>
        <taxon>Vibrionaceae</taxon>
        <taxon>Vibrio</taxon>
    </lineage>
</organism>
<sequence length="249" mass="28128">MTVVAILQARASSTRLPGKVLLPILDKAMLERQVERVLRCKTLNSLIIATSENSSDDAIAELAKGLDLACYRGSLDDVLDRFYQAALIVKPSHIVRLTGDCPLADSEVIDRVVEHHIKSGVDYTSNVCPPTYPDGLDVEVMTFASLESAWNNAQLPSEREHVTSYIRKPDAGYKLENVKNKEDLSHLRWTVDEQEDFNFVSEVYRQLYTLNPLFTTEDVLKLIEIQPEIASINQKFERNEGYTQSLLKD</sequence>
<reference evidence="2" key="1">
    <citation type="submission" date="2017-07" db="EMBL/GenBank/DDBJ databases">
        <authorList>
            <person name="Boucher Y."/>
            <person name="Orata F.D."/>
        </authorList>
    </citation>
    <scope>NUCLEOTIDE SEQUENCE [LARGE SCALE GENOMIC DNA]</scope>
    <source>
        <strain evidence="2">OYP9E10</strain>
    </source>
</reference>
<dbReference type="InterPro" id="IPR029044">
    <property type="entry name" value="Nucleotide-diphossugar_trans"/>
</dbReference>
<name>A0A271VNJ3_VIBMT</name>
<comment type="caution">
    <text evidence="1">The sequence shown here is derived from an EMBL/GenBank/DDBJ whole genome shotgun (WGS) entry which is preliminary data.</text>
</comment>
<accession>A0A271VNJ3</accession>
<protein>
    <submittedName>
        <fullName evidence="1">Spore coat protein</fullName>
    </submittedName>
</protein>
<dbReference type="Pfam" id="PF02348">
    <property type="entry name" value="CTP_transf_3"/>
    <property type="match status" value="1"/>
</dbReference>
<dbReference type="RefSeq" id="WP_055044300.1">
    <property type="nucleotide sequence ID" value="NZ_LBGR01000011.1"/>
</dbReference>
<dbReference type="CDD" id="cd02518">
    <property type="entry name" value="GT2_SpsF"/>
    <property type="match status" value="1"/>
</dbReference>
<dbReference type="InterPro" id="IPR003329">
    <property type="entry name" value="Cytidylyl_trans"/>
</dbReference>
<gene>
    <name evidence="1" type="ORF">CGU03_15410</name>
</gene>
<dbReference type="PANTHER" id="PTHR42866:SF1">
    <property type="entry name" value="SPORE COAT POLYSACCHARIDE BIOSYNTHESIS PROTEIN SPSF"/>
    <property type="match status" value="1"/>
</dbReference>
<dbReference type="SUPFAM" id="SSF53448">
    <property type="entry name" value="Nucleotide-diphospho-sugar transferases"/>
    <property type="match status" value="1"/>
</dbReference>
<dbReference type="AlphaFoldDB" id="A0A271VNJ3"/>
<keyword evidence="1" id="KW-0946">Virion</keyword>
<proteinExistence type="predicted"/>
<dbReference type="Proteomes" id="UP000216173">
    <property type="component" value="Unassembled WGS sequence"/>
</dbReference>
<evidence type="ECO:0000313" key="2">
    <source>
        <dbReference type="Proteomes" id="UP000216173"/>
    </source>
</evidence>
<dbReference type="GO" id="GO:0005829">
    <property type="term" value="C:cytosol"/>
    <property type="evidence" value="ECO:0007669"/>
    <property type="project" value="TreeGrafter"/>
</dbReference>
<dbReference type="Gene3D" id="3.90.550.10">
    <property type="entry name" value="Spore Coat Polysaccharide Biosynthesis Protein SpsA, Chain A"/>
    <property type="match status" value="1"/>
</dbReference>
<dbReference type="EMBL" id="NMSH01000030">
    <property type="protein sequence ID" value="PAR19732.1"/>
    <property type="molecule type" value="Genomic_DNA"/>
</dbReference>
<evidence type="ECO:0000313" key="1">
    <source>
        <dbReference type="EMBL" id="PAR19732.1"/>
    </source>
</evidence>
<dbReference type="PANTHER" id="PTHR42866">
    <property type="entry name" value="3-DEOXY-MANNO-OCTULOSONATE CYTIDYLYLTRANSFERASE"/>
    <property type="match status" value="1"/>
</dbReference>